<evidence type="ECO:0000256" key="1">
    <source>
        <dbReference type="SAM" id="MobiDB-lite"/>
    </source>
</evidence>
<evidence type="ECO:0000313" key="2">
    <source>
        <dbReference type="EMBL" id="KAK6510713.1"/>
    </source>
</evidence>
<feature type="region of interest" description="Disordered" evidence="1">
    <location>
        <begin position="1"/>
        <end position="27"/>
    </location>
</feature>
<dbReference type="Proteomes" id="UP001307849">
    <property type="component" value="Unassembled WGS sequence"/>
</dbReference>
<dbReference type="AlphaFoldDB" id="A0AAN8PD22"/>
<gene>
    <name evidence="2" type="ORF">TWF506_009816</name>
</gene>
<keyword evidence="3" id="KW-1185">Reference proteome</keyword>
<comment type="caution">
    <text evidence="2">The sequence shown here is derived from an EMBL/GenBank/DDBJ whole genome shotgun (WGS) entry which is preliminary data.</text>
</comment>
<evidence type="ECO:0000313" key="3">
    <source>
        <dbReference type="Proteomes" id="UP001307849"/>
    </source>
</evidence>
<protein>
    <submittedName>
        <fullName evidence="2">Uncharacterized protein</fullName>
    </submittedName>
</protein>
<accession>A0AAN8PD22</accession>
<dbReference type="EMBL" id="JAVHJM010000007">
    <property type="protein sequence ID" value="KAK6510713.1"/>
    <property type="molecule type" value="Genomic_DNA"/>
</dbReference>
<organism evidence="2 3">
    <name type="scientific">Arthrobotrys conoides</name>
    <dbReference type="NCBI Taxonomy" id="74498"/>
    <lineage>
        <taxon>Eukaryota</taxon>
        <taxon>Fungi</taxon>
        <taxon>Dikarya</taxon>
        <taxon>Ascomycota</taxon>
        <taxon>Pezizomycotina</taxon>
        <taxon>Orbiliomycetes</taxon>
        <taxon>Orbiliales</taxon>
        <taxon>Orbiliaceae</taxon>
        <taxon>Arthrobotrys</taxon>
    </lineage>
</organism>
<sequence length="94" mass="10782">MMKKKEEEGWDGMGMGMGQGRAKEGEEGLRQEHYITGRTFHSHQRHMQHTDTSQLHHHDSYIHIYIDNMASVTSMSLCRQSPDSTMFQAGCLEA</sequence>
<proteinExistence type="predicted"/>
<reference evidence="2 3" key="1">
    <citation type="submission" date="2019-10" db="EMBL/GenBank/DDBJ databases">
        <authorList>
            <person name="Palmer J.M."/>
        </authorList>
    </citation>
    <scope>NUCLEOTIDE SEQUENCE [LARGE SCALE GENOMIC DNA]</scope>
    <source>
        <strain evidence="2 3">TWF506</strain>
    </source>
</reference>
<name>A0AAN8PD22_9PEZI</name>